<accession>A0A6H0XYS2</accession>
<feature type="region of interest" description="Disordered" evidence="2">
    <location>
        <begin position="745"/>
        <end position="800"/>
    </location>
</feature>
<evidence type="ECO:0000256" key="1">
    <source>
        <dbReference type="ARBA" id="ARBA00023242"/>
    </source>
</evidence>
<feature type="compositionally biased region" description="Basic and acidic residues" evidence="2">
    <location>
        <begin position="782"/>
        <end position="794"/>
    </location>
</feature>
<dbReference type="AlphaFoldDB" id="A0A6H0XYS2"/>
<gene>
    <name evidence="4" type="ORF">AMS68_005414</name>
</gene>
<dbReference type="InterPro" id="IPR001138">
    <property type="entry name" value="Zn2Cys6_DnaBD"/>
</dbReference>
<organism evidence="4 5">
    <name type="scientific">Peltaster fructicola</name>
    <dbReference type="NCBI Taxonomy" id="286661"/>
    <lineage>
        <taxon>Eukaryota</taxon>
        <taxon>Fungi</taxon>
        <taxon>Dikarya</taxon>
        <taxon>Ascomycota</taxon>
        <taxon>Pezizomycotina</taxon>
        <taxon>Dothideomycetes</taxon>
        <taxon>Dothideomycetes incertae sedis</taxon>
        <taxon>Peltaster</taxon>
    </lineage>
</organism>
<evidence type="ECO:0000256" key="3">
    <source>
        <dbReference type="SAM" id="Phobius"/>
    </source>
</evidence>
<keyword evidence="3" id="KW-0812">Transmembrane</keyword>
<keyword evidence="3" id="KW-0472">Membrane</keyword>
<keyword evidence="1" id="KW-0539">Nucleus</keyword>
<feature type="transmembrane region" description="Helical" evidence="3">
    <location>
        <begin position="824"/>
        <end position="853"/>
    </location>
</feature>
<reference evidence="4 5" key="1">
    <citation type="journal article" date="2016" name="Sci. Rep.">
        <title>Peltaster fructicola genome reveals evolution from an invasive phytopathogen to an ectophytic parasite.</title>
        <authorList>
            <person name="Xu C."/>
            <person name="Chen H."/>
            <person name="Gleason M.L."/>
            <person name="Xu J.R."/>
            <person name="Liu H."/>
            <person name="Zhang R."/>
            <person name="Sun G."/>
        </authorList>
    </citation>
    <scope>NUCLEOTIDE SEQUENCE [LARGE SCALE GENOMIC DNA]</scope>
    <source>
        <strain evidence="4 5">LNHT1506</strain>
    </source>
</reference>
<dbReference type="Proteomes" id="UP000503462">
    <property type="component" value="Chromosome 4"/>
</dbReference>
<dbReference type="GO" id="GO:0008270">
    <property type="term" value="F:zinc ion binding"/>
    <property type="evidence" value="ECO:0007669"/>
    <property type="project" value="InterPro"/>
</dbReference>
<evidence type="ECO:0000313" key="5">
    <source>
        <dbReference type="Proteomes" id="UP000503462"/>
    </source>
</evidence>
<sequence length="885" mass="97055">MAFTTDFDMSAPTYFIYREAGDLTAPLAFFPAKESDELFYALRAKFPHLKTHSERMRDASIEFLKQELDGQTASPVVSSIDATSPWHRLFSDPSISSTANTSPEIAGLRTPSFEDYSATQCSSSRQNSTPAIADMTGVFSLNSAEQPKQRLRRKMTEAEKIEYRKRRVMKACDKCAKRKRKCTHNQATDHVTSVAAPTNARVAKPSARQTIAQQSHQVQSAQQSGYDAVDNNIVSLDSTDFDDFTLLSDDMMDYDTLFQTDDINSFFHGIDCVDPQWLVQPAIDYASCFSSASLQELLPHVPGNARPQVGLASDTPLIKESEEGADLLHGPHGLQGLQEPQRKNQGIVASGHDERLQEAAGLLQGLQVLQGLQSRKRDIAASGNDVLLQEPAGLLHGLQVVQDIQIENQDLVAQGQDLLLRTARGSYAPPEPQSQVLLLPHELLDTKQVPLTERTLQSQRALHREQAATVQGYATGLISPLFTESSAVGERDEIHHPTVSDKEVSLSVSLDRSDRVVALAGNGNAHATRRQLVEHFYTTADSRSMLRRQDVLSWLQQSAASGTQDEALHPPAALTHTTSLGSAIRADIPLTPRRSCFQRGLSIHTDVSSLSIRKPLSHGTAAISRPNGSGTGSGLATTQAILQEDSRTCTARGYISALENPGLFAASKAYTQAPTSEGFATSHLGRQAARHGANAKRCTSPSSDLFRLRREMSFAKDLTGGCQLSTRSIRTNPMLLEIHPHASSADLYGSSKTPQGSDHEQEPSDCVRPQCTSNKQASIETRSIDSHDEQDSRSKAAPTQRYKEYQTIDRFWVRDHHGRRGLPIMALLLVILLTCSTLPAAMACLLAVCYSALDRSQDQFSSAARVAHRARNIRSFRHAFKLCQS</sequence>
<keyword evidence="3" id="KW-1133">Transmembrane helix</keyword>
<evidence type="ECO:0000256" key="2">
    <source>
        <dbReference type="SAM" id="MobiDB-lite"/>
    </source>
</evidence>
<dbReference type="EMBL" id="CP051142">
    <property type="protein sequence ID" value="QIW99896.1"/>
    <property type="molecule type" value="Genomic_DNA"/>
</dbReference>
<name>A0A6H0XYS2_9PEZI</name>
<protein>
    <submittedName>
        <fullName evidence="4">Uncharacterized protein</fullName>
    </submittedName>
</protein>
<keyword evidence="5" id="KW-1185">Reference proteome</keyword>
<dbReference type="OrthoDB" id="3794485at2759"/>
<evidence type="ECO:0000313" key="4">
    <source>
        <dbReference type="EMBL" id="QIW99896.1"/>
    </source>
</evidence>
<feature type="compositionally biased region" description="Polar residues" evidence="2">
    <location>
        <begin position="770"/>
        <end position="781"/>
    </location>
</feature>
<dbReference type="GO" id="GO:0000981">
    <property type="term" value="F:DNA-binding transcription factor activity, RNA polymerase II-specific"/>
    <property type="evidence" value="ECO:0007669"/>
    <property type="project" value="InterPro"/>
</dbReference>
<dbReference type="CDD" id="cd00067">
    <property type="entry name" value="GAL4"/>
    <property type="match status" value="1"/>
</dbReference>
<proteinExistence type="predicted"/>